<dbReference type="Proteomes" id="UP000006138">
    <property type="component" value="Chromosome"/>
</dbReference>
<protein>
    <submittedName>
        <fullName evidence="1">Uncharacterized protein</fullName>
    </submittedName>
</protein>
<name>A0A9R0P6W5_AMYMS</name>
<proteinExistence type="predicted"/>
<evidence type="ECO:0000313" key="2">
    <source>
        <dbReference type="Proteomes" id="UP000006138"/>
    </source>
</evidence>
<dbReference type="KEGG" id="amn:RAM_44375"/>
<dbReference type="AlphaFoldDB" id="A0A9R0P6W5"/>
<organism evidence="1 2">
    <name type="scientific">Amycolatopsis mediterranei (strain S699)</name>
    <name type="common">Nocardia mediterranei</name>
    <dbReference type="NCBI Taxonomy" id="713604"/>
    <lineage>
        <taxon>Bacteria</taxon>
        <taxon>Bacillati</taxon>
        <taxon>Actinomycetota</taxon>
        <taxon>Actinomycetes</taxon>
        <taxon>Pseudonocardiales</taxon>
        <taxon>Pseudonocardiaceae</taxon>
        <taxon>Amycolatopsis</taxon>
    </lineage>
</organism>
<accession>A0A9R0P6W5</accession>
<evidence type="ECO:0000313" key="1">
    <source>
        <dbReference type="EMBL" id="AEK47342.1"/>
    </source>
</evidence>
<dbReference type="GeneID" id="92876249"/>
<gene>
    <name evidence="1" type="ordered locus">RAM_44375</name>
</gene>
<keyword evidence="2" id="KW-1185">Reference proteome</keyword>
<reference evidence="1 2" key="1">
    <citation type="journal article" date="2011" name="J. Bacteriol.">
        <title>Whole genome sequence of the rifamycin B-producing strain Amycolatopsis mediterranei S699.</title>
        <authorList>
            <person name="Verma M."/>
            <person name="Kaur J."/>
            <person name="Kumar M."/>
            <person name="Kumari K."/>
            <person name="Saxena A."/>
            <person name="Anand S."/>
            <person name="Nigam A."/>
            <person name="Ravi V."/>
            <person name="Raghuvanshi S."/>
            <person name="Khurana P."/>
            <person name="Tyagi A.K."/>
            <person name="Khurana J.P."/>
            <person name="Lal R."/>
        </authorList>
    </citation>
    <scope>NUCLEOTIDE SEQUENCE [LARGE SCALE GENOMIC DNA]</scope>
    <source>
        <strain evidence="1 2">S699</strain>
    </source>
</reference>
<dbReference type="RefSeq" id="WP_014467801.1">
    <property type="nucleotide sequence ID" value="NC_017186.1"/>
</dbReference>
<dbReference type="EMBL" id="CP002896">
    <property type="protein sequence ID" value="AEK47342.1"/>
    <property type="molecule type" value="Genomic_DNA"/>
</dbReference>
<sequence>MVERIRQGKRRYIVHLPADQRGQARKPGFPVWDTSLRRVRSRYPRAVEIWRANEDRPQLRRRPAQAGRLVRHGAAAVWRWIRNRDAKPW</sequence>